<keyword evidence="2" id="KW-1185">Reference proteome</keyword>
<evidence type="ECO:0000313" key="1">
    <source>
        <dbReference type="EMBL" id="MCT7967773.1"/>
    </source>
</evidence>
<accession>A0ABT2MSX5</accession>
<dbReference type="EMBL" id="JAMXFF010000023">
    <property type="protein sequence ID" value="MCT7967773.1"/>
    <property type="molecule type" value="Genomic_DNA"/>
</dbReference>
<proteinExistence type="predicted"/>
<name>A0ABT2MSX5_9CYAN</name>
<gene>
    <name evidence="1" type="ORF">NG799_15630</name>
</gene>
<reference evidence="1 2" key="1">
    <citation type="journal article" date="2022" name="Front. Microbiol.">
        <title>High genomic differentiation and limited gene flow indicate recent cryptic speciation within the genus Laspinema (cyanobacteria).</title>
        <authorList>
            <person name="Stanojkovic A."/>
            <person name="Skoupy S."/>
            <person name="Skaloud P."/>
            <person name="Dvorak P."/>
        </authorList>
    </citation>
    <scope>NUCLEOTIDE SEQUENCE [LARGE SCALE GENOMIC DNA]</scope>
    <source>
        <strain evidence="1 2">D2a</strain>
    </source>
</reference>
<protein>
    <submittedName>
        <fullName evidence="1">LPS biosynthesis glycosyltransferase</fullName>
    </submittedName>
</protein>
<sequence length="289" mass="32739">MKGIGAVMEQPPSPNRLGDRIGKVLIIAYKESTDLLEKTLREEGLTAEVVRQEENPAMQDFSPSYRCLLNHRSAWEKALNEPQPTLIVEADFVPVRGFGQLPLSYPGDRTEALGIAWLYTCAPQIYSVSQDGYAQGFSTAMVAYIITNHSAKYLIQLAERIKNEIGPKNYSAWDSEIDVFLRQHKFKNYVPFRNYGEHGGRPNPEHSKHQLSCSHRADVLYGKLAFLPLYACEAREGTVKLLEVRLKARIKGIGRLVMGRYIRLAILKRSSVPGRLLSFALRRHLTLRL</sequence>
<dbReference type="RefSeq" id="WP_368007335.1">
    <property type="nucleotide sequence ID" value="NZ_JAMXFF010000023.1"/>
</dbReference>
<organism evidence="1 2">
    <name type="scientific">Laspinema palackyanum D2a</name>
    <dbReference type="NCBI Taxonomy" id="2953684"/>
    <lineage>
        <taxon>Bacteria</taxon>
        <taxon>Bacillati</taxon>
        <taxon>Cyanobacteriota</taxon>
        <taxon>Cyanophyceae</taxon>
        <taxon>Oscillatoriophycideae</taxon>
        <taxon>Oscillatoriales</taxon>
        <taxon>Laspinemataceae</taxon>
        <taxon>Laspinema</taxon>
        <taxon>Laspinema palackyanum</taxon>
    </lineage>
</organism>
<evidence type="ECO:0000313" key="2">
    <source>
        <dbReference type="Proteomes" id="UP001525890"/>
    </source>
</evidence>
<comment type="caution">
    <text evidence="1">The sequence shown here is derived from an EMBL/GenBank/DDBJ whole genome shotgun (WGS) entry which is preliminary data.</text>
</comment>
<dbReference type="Proteomes" id="UP001525890">
    <property type="component" value="Unassembled WGS sequence"/>
</dbReference>